<accession>A0A2U2N8G0</accession>
<organism evidence="2 3">
    <name type="scientific">Sediminicurvatus halobius</name>
    <dbReference type="NCBI Taxonomy" id="2182432"/>
    <lineage>
        <taxon>Bacteria</taxon>
        <taxon>Pseudomonadati</taxon>
        <taxon>Pseudomonadota</taxon>
        <taxon>Gammaproteobacteria</taxon>
        <taxon>Chromatiales</taxon>
        <taxon>Ectothiorhodospiraceae</taxon>
        <taxon>Sediminicurvatus</taxon>
    </lineage>
</organism>
<feature type="transmembrane region" description="Helical" evidence="1">
    <location>
        <begin position="85"/>
        <end position="104"/>
    </location>
</feature>
<evidence type="ECO:0008006" key="4">
    <source>
        <dbReference type="Google" id="ProtNLM"/>
    </source>
</evidence>
<protein>
    <recommendedName>
        <fullName evidence="4">DUF3307 domain-containing protein</fullName>
    </recommendedName>
</protein>
<keyword evidence="1" id="KW-0472">Membrane</keyword>
<comment type="caution">
    <text evidence="2">The sequence shown here is derived from an EMBL/GenBank/DDBJ whole genome shotgun (WGS) entry which is preliminary data.</text>
</comment>
<feature type="transmembrane region" description="Helical" evidence="1">
    <location>
        <begin position="220"/>
        <end position="249"/>
    </location>
</feature>
<dbReference type="RefSeq" id="WP_109675466.1">
    <property type="nucleotide sequence ID" value="NZ_CP086615.1"/>
</dbReference>
<name>A0A2U2N8G0_9GAMM</name>
<dbReference type="OrthoDB" id="8536716at2"/>
<dbReference type="Pfam" id="PF11750">
    <property type="entry name" value="DUF3307"/>
    <property type="match status" value="1"/>
</dbReference>
<evidence type="ECO:0000256" key="1">
    <source>
        <dbReference type="SAM" id="Phobius"/>
    </source>
</evidence>
<keyword evidence="3" id="KW-1185">Reference proteome</keyword>
<feature type="transmembrane region" description="Helical" evidence="1">
    <location>
        <begin position="38"/>
        <end position="64"/>
    </location>
</feature>
<proteinExistence type="predicted"/>
<evidence type="ECO:0000313" key="3">
    <source>
        <dbReference type="Proteomes" id="UP000245474"/>
    </source>
</evidence>
<feature type="transmembrane region" description="Helical" evidence="1">
    <location>
        <begin position="124"/>
        <end position="146"/>
    </location>
</feature>
<gene>
    <name evidence="2" type="ORF">DEM34_01310</name>
</gene>
<keyword evidence="1" id="KW-1133">Transmembrane helix</keyword>
<dbReference type="Proteomes" id="UP000245474">
    <property type="component" value="Unassembled WGS sequence"/>
</dbReference>
<dbReference type="InterPro" id="IPR021737">
    <property type="entry name" value="Phage_phiKZ_Orf197"/>
</dbReference>
<dbReference type="AlphaFoldDB" id="A0A2U2N8G0"/>
<reference evidence="2 3" key="1">
    <citation type="submission" date="2018-05" db="EMBL/GenBank/DDBJ databases">
        <title>Spiribacter halobius sp. nov., a moderately halophilic bacterium isolated from marine solar saltern.</title>
        <authorList>
            <person name="Zheng W.-S."/>
            <person name="Lu D.-C."/>
            <person name="Du Z.-J."/>
        </authorList>
    </citation>
    <scope>NUCLEOTIDE SEQUENCE [LARGE SCALE GENOMIC DNA]</scope>
    <source>
        <strain evidence="2 3">E85</strain>
    </source>
</reference>
<feature type="transmembrane region" description="Helical" evidence="1">
    <location>
        <begin position="180"/>
        <end position="200"/>
    </location>
</feature>
<dbReference type="EMBL" id="QFFI01000002">
    <property type="protein sequence ID" value="PWG65410.1"/>
    <property type="molecule type" value="Genomic_DNA"/>
</dbReference>
<evidence type="ECO:0000313" key="2">
    <source>
        <dbReference type="EMBL" id="PWG65410.1"/>
    </source>
</evidence>
<sequence>MPLAAVETLTLLVAAHLLADFALQPAALLRRKRRPGFLLLHVAVVTVAAAVVVGTLAPLLLLVLAVTHGAMDALKVYRLPDGFHAFAGDQLVHLLVLVGLALVWPEAARDGVWPGLLGPEGWRLWLQGWTLAAGVLLALPVAGVALELALRPLAGALAPAESPEHGLPGGGRLIGLCERALAFVLFVAGAQAAIGFVIAAKSILRFGEISDSSHRRLAEYILIGSFFSFAWALTAAWLTAGALALWGAWPASG</sequence>
<keyword evidence="1" id="KW-0812">Transmembrane</keyword>